<protein>
    <submittedName>
        <fullName evidence="1">Unnamed protein product</fullName>
    </submittedName>
</protein>
<reference evidence="1" key="1">
    <citation type="submission" date="2023-04" db="EMBL/GenBank/DDBJ databases">
        <title>Phytophthora lilii NBRC 32176.</title>
        <authorList>
            <person name="Ichikawa N."/>
            <person name="Sato H."/>
            <person name="Tonouchi N."/>
        </authorList>
    </citation>
    <scope>NUCLEOTIDE SEQUENCE</scope>
    <source>
        <strain evidence="1">NBRC 32176</strain>
    </source>
</reference>
<evidence type="ECO:0000313" key="1">
    <source>
        <dbReference type="EMBL" id="GMF37479.1"/>
    </source>
</evidence>
<dbReference type="EMBL" id="BSXW01001534">
    <property type="protein sequence ID" value="GMF37479.1"/>
    <property type="molecule type" value="Genomic_DNA"/>
</dbReference>
<name>A0A9W7CPB3_9STRA</name>
<organism evidence="1 2">
    <name type="scientific">Phytophthora lilii</name>
    <dbReference type="NCBI Taxonomy" id="2077276"/>
    <lineage>
        <taxon>Eukaryota</taxon>
        <taxon>Sar</taxon>
        <taxon>Stramenopiles</taxon>
        <taxon>Oomycota</taxon>
        <taxon>Peronosporomycetes</taxon>
        <taxon>Peronosporales</taxon>
        <taxon>Peronosporaceae</taxon>
        <taxon>Phytophthora</taxon>
    </lineage>
</organism>
<sequence>MATECFAKSFHDRWTKVLNACLAMQLTHCGGKYSIERTLALDEYIQNTSLLHVVLVAFTPPVFMLTVVVCQESIPLQDPTAGWKANYGFWVRVEILGVAIGCLVSSQFKAWLGVPGLSARQLPTFCIVCRHLETGHRLSNRRIKVRSCIPHHLSGLSMAQLNRLGGSTLHRLHYGGGVSLSSILPQENPGQARTIQLNLPASAMTDHQQNLHVYEEENLRCASSVGDSSDILEEALKALFTSECLILAEYLEFMIPSYYGSFVVVMVHLPSAQYHSEMIEVNKQNVGSTVSWMFIHALLEFASFLGLSVIMSRNCGIHALYQLAFVLETQISLVLSKLVLWMLLTPTYRVLHFGTFRWLSVKSAGLTMRKSPVNPFVLQFRCRFFLSQDILVAKPLLAGTAHFPIRVASRAQLQLQKTYFANTTAMEPTAAVTTSIAGKVYEGVISVVSYFALEYTSNWNWHLEDLGALIPVGLFGYHHHLTQKLTENFPWQAAK</sequence>
<accession>A0A9W7CPB3</accession>
<keyword evidence="2" id="KW-1185">Reference proteome</keyword>
<dbReference type="Proteomes" id="UP001165083">
    <property type="component" value="Unassembled WGS sequence"/>
</dbReference>
<comment type="caution">
    <text evidence="1">The sequence shown here is derived from an EMBL/GenBank/DDBJ whole genome shotgun (WGS) entry which is preliminary data.</text>
</comment>
<dbReference type="AlphaFoldDB" id="A0A9W7CPB3"/>
<evidence type="ECO:0000313" key="2">
    <source>
        <dbReference type="Proteomes" id="UP001165083"/>
    </source>
</evidence>
<gene>
    <name evidence="1" type="ORF">Plil01_001577800</name>
</gene>
<proteinExistence type="predicted"/>